<dbReference type="EMBL" id="BAZW01000003">
    <property type="protein sequence ID" value="GAO28548.1"/>
    <property type="molecule type" value="Genomic_DNA"/>
</dbReference>
<dbReference type="Proteomes" id="UP000032900">
    <property type="component" value="Unassembled WGS sequence"/>
</dbReference>
<evidence type="ECO:0000313" key="2">
    <source>
        <dbReference type="Proteomes" id="UP000032900"/>
    </source>
</evidence>
<dbReference type="PANTHER" id="PTHR30432">
    <property type="entry name" value="TRANSCRIPTIONAL REGULATOR MODE"/>
    <property type="match status" value="1"/>
</dbReference>
<dbReference type="STRING" id="1236989.JCM15548_1654"/>
<dbReference type="AlphaFoldDB" id="A0A0E9LTD0"/>
<keyword evidence="1" id="KW-0238">DNA-binding</keyword>
<comment type="caution">
    <text evidence="1">The sequence shown here is derived from an EMBL/GenBank/DDBJ whole genome shotgun (WGS) entry which is preliminary data.</text>
</comment>
<dbReference type="Gene3D" id="1.10.10.10">
    <property type="entry name" value="Winged helix-like DNA-binding domain superfamily/Winged helix DNA-binding domain"/>
    <property type="match status" value="1"/>
</dbReference>
<dbReference type="PANTHER" id="PTHR30432:SF1">
    <property type="entry name" value="DNA-BINDING TRANSCRIPTIONAL DUAL REGULATOR MODE"/>
    <property type="match status" value="1"/>
</dbReference>
<dbReference type="InterPro" id="IPR036388">
    <property type="entry name" value="WH-like_DNA-bd_sf"/>
</dbReference>
<gene>
    <name evidence="1" type="ORF">JCM15548_1654</name>
</gene>
<dbReference type="InterPro" id="IPR036390">
    <property type="entry name" value="WH_DNA-bd_sf"/>
</dbReference>
<keyword evidence="2" id="KW-1185">Reference proteome</keyword>
<name>A0A0E9LTD0_9BACT</name>
<accession>A0A0E9LTD0</accession>
<reference evidence="1 2" key="1">
    <citation type="journal article" date="2015" name="Microbes Environ.">
        <title>Distribution and evolution of nitrogen fixation genes in the phylum bacteroidetes.</title>
        <authorList>
            <person name="Inoue J."/>
            <person name="Oshima K."/>
            <person name="Suda W."/>
            <person name="Sakamoto M."/>
            <person name="Iino T."/>
            <person name="Noda S."/>
            <person name="Hongoh Y."/>
            <person name="Hattori M."/>
            <person name="Ohkuma M."/>
        </authorList>
    </citation>
    <scope>NUCLEOTIDE SEQUENCE [LARGE SCALE GENOMIC DNA]</scope>
    <source>
        <strain evidence="1">JCM 15548</strain>
    </source>
</reference>
<evidence type="ECO:0000313" key="1">
    <source>
        <dbReference type="EMBL" id="GAO28548.1"/>
    </source>
</evidence>
<proteinExistence type="predicted"/>
<sequence>MRAIDFNGSLRSAAKHLKISYQHAWNMMNEMNHIAPEPLVTKQRGGTNGGGAQLSPYGHRVLKEYRFIESHVLLLVEKLNVEVGL</sequence>
<dbReference type="InterPro" id="IPR051815">
    <property type="entry name" value="Molybdate_resp_trans_reg"/>
</dbReference>
<organism evidence="1 2">
    <name type="scientific">Geofilum rubicundum JCM 15548</name>
    <dbReference type="NCBI Taxonomy" id="1236989"/>
    <lineage>
        <taxon>Bacteria</taxon>
        <taxon>Pseudomonadati</taxon>
        <taxon>Bacteroidota</taxon>
        <taxon>Bacteroidia</taxon>
        <taxon>Marinilabiliales</taxon>
        <taxon>Marinilabiliaceae</taxon>
        <taxon>Geofilum</taxon>
    </lineage>
</organism>
<protein>
    <submittedName>
        <fullName evidence="1">DNA-binding domain of ModE</fullName>
    </submittedName>
</protein>
<dbReference type="GO" id="GO:0003677">
    <property type="term" value="F:DNA binding"/>
    <property type="evidence" value="ECO:0007669"/>
    <property type="project" value="UniProtKB-KW"/>
</dbReference>
<dbReference type="SUPFAM" id="SSF46785">
    <property type="entry name" value="Winged helix' DNA-binding domain"/>
    <property type="match status" value="1"/>
</dbReference>